<dbReference type="RefSeq" id="WP_340602100.1">
    <property type="nucleotide sequence ID" value="NZ_JBBMXV010000001.1"/>
</dbReference>
<gene>
    <name evidence="1" type="ORF">ACFQGH_00170</name>
</gene>
<protein>
    <submittedName>
        <fullName evidence="1">DUF2240 family protein</fullName>
    </submittedName>
</protein>
<name>A0ABD5UWQ5_9EURY</name>
<dbReference type="Proteomes" id="UP001596312">
    <property type="component" value="Unassembled WGS sequence"/>
</dbReference>
<dbReference type="InterPro" id="IPR018716">
    <property type="entry name" value="DUF2240"/>
</dbReference>
<sequence length="150" mass="16279">MSLRVAVAAPFQGAGTGRMEESRFVVALSLDRDWFSPDQAKRLIDVAVSEGLLERDDGELAATFSVEDVEVPEGFAPDEDVLVERSPFERVLERVVAGGVEKRAAVARINELQGELGVTIEVAAVVFARREGIDVSEELPAIRATLNREG</sequence>
<dbReference type="Pfam" id="PF09999">
    <property type="entry name" value="DUF2240"/>
    <property type="match status" value="1"/>
</dbReference>
<accession>A0ABD5UWQ5</accession>
<evidence type="ECO:0000313" key="2">
    <source>
        <dbReference type="Proteomes" id="UP001596312"/>
    </source>
</evidence>
<organism evidence="1 2">
    <name type="scientific">Halalkalicoccus tibetensis</name>
    <dbReference type="NCBI Taxonomy" id="175632"/>
    <lineage>
        <taxon>Archaea</taxon>
        <taxon>Methanobacteriati</taxon>
        <taxon>Methanobacteriota</taxon>
        <taxon>Stenosarchaea group</taxon>
        <taxon>Halobacteria</taxon>
        <taxon>Halobacteriales</taxon>
        <taxon>Halococcaceae</taxon>
        <taxon>Halalkalicoccus</taxon>
    </lineage>
</organism>
<comment type="caution">
    <text evidence="1">The sequence shown here is derived from an EMBL/GenBank/DDBJ whole genome shotgun (WGS) entry which is preliminary data.</text>
</comment>
<evidence type="ECO:0000313" key="1">
    <source>
        <dbReference type="EMBL" id="MFC6903608.1"/>
    </source>
</evidence>
<dbReference type="EMBL" id="JBHSXQ010000001">
    <property type="protein sequence ID" value="MFC6903608.1"/>
    <property type="molecule type" value="Genomic_DNA"/>
</dbReference>
<keyword evidence="2" id="KW-1185">Reference proteome</keyword>
<dbReference type="AlphaFoldDB" id="A0ABD5UWQ5"/>
<reference evidence="1 2" key="1">
    <citation type="journal article" date="2019" name="Int. J. Syst. Evol. Microbiol.">
        <title>The Global Catalogue of Microorganisms (GCM) 10K type strain sequencing project: providing services to taxonomists for standard genome sequencing and annotation.</title>
        <authorList>
            <consortium name="The Broad Institute Genomics Platform"/>
            <consortium name="The Broad Institute Genome Sequencing Center for Infectious Disease"/>
            <person name="Wu L."/>
            <person name="Ma J."/>
        </authorList>
    </citation>
    <scope>NUCLEOTIDE SEQUENCE [LARGE SCALE GENOMIC DNA]</scope>
    <source>
        <strain evidence="1 2">CGMCC 1.3240</strain>
    </source>
</reference>
<proteinExistence type="predicted"/>